<dbReference type="EMBL" id="LJAM02000078">
    <property type="protein sequence ID" value="RAP71963.1"/>
    <property type="molecule type" value="Genomic_DNA"/>
</dbReference>
<feature type="non-terminal residue" evidence="1">
    <location>
        <position position="1"/>
    </location>
</feature>
<evidence type="ECO:0000313" key="1">
    <source>
        <dbReference type="EMBL" id="RAP71963.1"/>
    </source>
</evidence>
<proteinExistence type="predicted"/>
<dbReference type="AlphaFoldDB" id="A0A328TRB6"/>
<sequence length="35" mass="4079">GRLDLNLHHLDGLDRPQRGSPSLYYLRHILNVLPE</sequence>
<protein>
    <submittedName>
        <fullName evidence="1">Uncharacterized protein</fullName>
    </submittedName>
</protein>
<organism evidence="1 2">
    <name type="scientific">Candidatus Erwinia dacicola</name>
    <dbReference type="NCBI Taxonomy" id="252393"/>
    <lineage>
        <taxon>Bacteria</taxon>
        <taxon>Pseudomonadati</taxon>
        <taxon>Pseudomonadota</taxon>
        <taxon>Gammaproteobacteria</taxon>
        <taxon>Enterobacterales</taxon>
        <taxon>Erwiniaceae</taxon>
        <taxon>Erwinia</taxon>
    </lineage>
</organism>
<gene>
    <name evidence="1" type="ORF">ACZ87_01213</name>
</gene>
<name>A0A328TRB6_9GAMM</name>
<dbReference type="Proteomes" id="UP000244334">
    <property type="component" value="Unassembled WGS sequence"/>
</dbReference>
<evidence type="ECO:0000313" key="2">
    <source>
        <dbReference type="Proteomes" id="UP000244334"/>
    </source>
</evidence>
<comment type="caution">
    <text evidence="1">The sequence shown here is derived from an EMBL/GenBank/DDBJ whole genome shotgun (WGS) entry which is preliminary data.</text>
</comment>
<reference evidence="1" key="1">
    <citation type="submission" date="2018-04" db="EMBL/GenBank/DDBJ databases">
        <title>Genomes of the Obligate Erwinia dacicola and Facultative Enterobacter sp. OLF Endosymbionts of the Olive Fruit fly, Bactrocera oleae.</title>
        <authorList>
            <person name="Estes A.M."/>
            <person name="Hearn D.J."/>
            <person name="Agarwal S."/>
            <person name="Pierson E.A."/>
            <person name="Dunning-Hotopp J.C."/>
        </authorList>
    </citation>
    <scope>NUCLEOTIDE SEQUENCE [LARGE SCALE GENOMIC DNA]</scope>
    <source>
        <strain evidence="1">Oroville</strain>
    </source>
</reference>
<accession>A0A328TRB6</accession>
<keyword evidence="2" id="KW-1185">Reference proteome</keyword>